<sequence>MIRRTQALQRALYCCVIISWLIALPCSFALGQERTASENVKIEPIKTQSSKVSIDLTDVLITSLVLGFGYGVLKTFRD</sequence>
<keyword evidence="1" id="KW-1133">Transmembrane helix</keyword>
<feature type="transmembrane region" description="Helical" evidence="1">
    <location>
        <begin position="52"/>
        <end position="73"/>
    </location>
</feature>
<evidence type="ECO:0000313" key="3">
    <source>
        <dbReference type="Proteomes" id="UP000249467"/>
    </source>
</evidence>
<accession>A0A2W4YMB6</accession>
<comment type="caution">
    <text evidence="2">The sequence shown here is derived from an EMBL/GenBank/DDBJ whole genome shotgun (WGS) entry which is preliminary data.</text>
</comment>
<organism evidence="2 3">
    <name type="scientific">Pseudanabaena frigida</name>
    <dbReference type="NCBI Taxonomy" id="945775"/>
    <lineage>
        <taxon>Bacteria</taxon>
        <taxon>Bacillati</taxon>
        <taxon>Cyanobacteriota</taxon>
        <taxon>Cyanophyceae</taxon>
        <taxon>Pseudanabaenales</taxon>
        <taxon>Pseudanabaenaceae</taxon>
        <taxon>Pseudanabaena</taxon>
    </lineage>
</organism>
<keyword evidence="1" id="KW-0812">Transmembrane</keyword>
<dbReference type="EMBL" id="QBML01000003">
    <property type="protein sequence ID" value="PZO44108.1"/>
    <property type="molecule type" value="Genomic_DNA"/>
</dbReference>
<evidence type="ECO:0000256" key="1">
    <source>
        <dbReference type="SAM" id="Phobius"/>
    </source>
</evidence>
<keyword evidence="1" id="KW-0472">Membrane</keyword>
<reference evidence="2 3" key="1">
    <citation type="submission" date="2018-04" db="EMBL/GenBank/DDBJ databases">
        <authorList>
            <person name="Go L.Y."/>
            <person name="Mitchell J.A."/>
        </authorList>
    </citation>
    <scope>NUCLEOTIDE SEQUENCE [LARGE SCALE GENOMIC DNA]</scope>
    <source>
        <strain evidence="2">ULC066bin1</strain>
    </source>
</reference>
<reference evidence="2 3" key="2">
    <citation type="submission" date="2018-06" db="EMBL/GenBank/DDBJ databases">
        <title>Metagenomic assembly of (sub)arctic Cyanobacteria and their associated microbiome from non-axenic cultures.</title>
        <authorList>
            <person name="Baurain D."/>
        </authorList>
    </citation>
    <scope>NUCLEOTIDE SEQUENCE [LARGE SCALE GENOMIC DNA]</scope>
    <source>
        <strain evidence="2">ULC066bin1</strain>
    </source>
</reference>
<proteinExistence type="predicted"/>
<feature type="transmembrane region" description="Helical" evidence="1">
    <location>
        <begin position="12"/>
        <end position="32"/>
    </location>
</feature>
<dbReference type="AlphaFoldDB" id="A0A2W4YMB6"/>
<name>A0A2W4YMB6_9CYAN</name>
<evidence type="ECO:0000313" key="2">
    <source>
        <dbReference type="EMBL" id="PZO44108.1"/>
    </source>
</evidence>
<protein>
    <submittedName>
        <fullName evidence="2">Uncharacterized protein</fullName>
    </submittedName>
</protein>
<dbReference type="Proteomes" id="UP000249467">
    <property type="component" value="Unassembled WGS sequence"/>
</dbReference>
<gene>
    <name evidence="2" type="ORF">DCF19_02555</name>
</gene>